<proteinExistence type="predicted"/>
<reference evidence="2 3" key="1">
    <citation type="submission" date="2016-06" db="EMBL/GenBank/DDBJ databases">
        <authorList>
            <person name="Sutton G."/>
            <person name="Brinkac L."/>
            <person name="Sanka R."/>
            <person name="Adams M."/>
            <person name="Lau E."/>
            <person name="Sam S."/>
            <person name="Sreng N."/>
            <person name="Him V."/>
            <person name="Kerleguer A."/>
            <person name="Cheng S."/>
        </authorList>
    </citation>
    <scope>NUCLEOTIDE SEQUENCE [LARGE SCALE GENOMIC DNA]</scope>
    <source>
        <strain evidence="2 3">E2978</strain>
    </source>
</reference>
<keyword evidence="1" id="KW-0732">Signal</keyword>
<dbReference type="Proteomes" id="UP000092086">
    <property type="component" value="Unassembled WGS sequence"/>
</dbReference>
<evidence type="ECO:0008006" key="4">
    <source>
        <dbReference type="Google" id="ProtNLM"/>
    </source>
</evidence>
<protein>
    <recommendedName>
        <fullName evidence="4">Secreted protein</fullName>
    </recommendedName>
</protein>
<dbReference type="RefSeq" id="WP_067316713.1">
    <property type="nucleotide sequence ID" value="NZ_LZIT01000033.1"/>
</dbReference>
<feature type="signal peptide" evidence="1">
    <location>
        <begin position="1"/>
        <end position="34"/>
    </location>
</feature>
<dbReference type="AlphaFoldDB" id="A0ABD6P7J2"/>
<accession>A0ABD6P7J2</accession>
<sequence length="111" mass="11583">MKTPPTLKRMIAGAVLSAGVTVAGFGAATGTAHADAWAEGPHQWCPGQPLPQADIQWDMGACHTWYLLVGGPKGNVGGRWNTIWDGPNPPAPIRKPPGNCGLFFCPEPPGS</sequence>
<gene>
    <name evidence="2" type="ORF">A5672_08830</name>
</gene>
<dbReference type="EMBL" id="LZIT01000033">
    <property type="protein sequence ID" value="OBG45421.1"/>
    <property type="molecule type" value="Genomic_DNA"/>
</dbReference>
<evidence type="ECO:0000313" key="2">
    <source>
        <dbReference type="EMBL" id="OBG45421.1"/>
    </source>
</evidence>
<organism evidence="2 3">
    <name type="scientific">Mycobacterium alsense</name>
    <dbReference type="NCBI Taxonomy" id="324058"/>
    <lineage>
        <taxon>Bacteria</taxon>
        <taxon>Bacillati</taxon>
        <taxon>Actinomycetota</taxon>
        <taxon>Actinomycetes</taxon>
        <taxon>Mycobacteriales</taxon>
        <taxon>Mycobacteriaceae</taxon>
        <taxon>Mycobacterium</taxon>
    </lineage>
</organism>
<feature type="chain" id="PRO_5044811304" description="Secreted protein" evidence="1">
    <location>
        <begin position="35"/>
        <end position="111"/>
    </location>
</feature>
<evidence type="ECO:0000313" key="3">
    <source>
        <dbReference type="Proteomes" id="UP000092086"/>
    </source>
</evidence>
<comment type="caution">
    <text evidence="2">The sequence shown here is derived from an EMBL/GenBank/DDBJ whole genome shotgun (WGS) entry which is preliminary data.</text>
</comment>
<name>A0ABD6P7J2_9MYCO</name>
<evidence type="ECO:0000256" key="1">
    <source>
        <dbReference type="SAM" id="SignalP"/>
    </source>
</evidence>